<gene>
    <name evidence="1" type="ORF">CJ229_004865</name>
</gene>
<dbReference type="PANTHER" id="PTHR36110">
    <property type="entry name" value="RING-CLEAVING DIOXYGENASE MHQE-RELATED"/>
    <property type="match status" value="1"/>
</dbReference>
<reference evidence="2" key="1">
    <citation type="submission" date="2017-09" db="EMBL/GenBank/DDBJ databases">
        <title>Bacterial strain isolated from the female urinary microbiota.</title>
        <authorList>
            <person name="Thomas-White K."/>
            <person name="Kumar N."/>
            <person name="Forster S."/>
            <person name="Putonti C."/>
            <person name="Lawley T."/>
            <person name="Wolfe A.J."/>
        </authorList>
    </citation>
    <scope>NUCLEOTIDE SEQUENCE [LARGE SCALE GENOMIC DNA]</scope>
    <source>
        <strain evidence="2">UMB0959</strain>
    </source>
</reference>
<evidence type="ECO:0000313" key="1">
    <source>
        <dbReference type="EMBL" id="WOS95440.1"/>
    </source>
</evidence>
<protein>
    <submittedName>
        <fullName evidence="1">VOC family protein</fullName>
    </submittedName>
</protein>
<evidence type="ECO:0000313" key="2">
    <source>
        <dbReference type="Proteomes" id="UP000243626"/>
    </source>
</evidence>
<dbReference type="RefSeq" id="WP_102167626.1">
    <property type="nucleotide sequence ID" value="NZ_CP136964.1"/>
</dbReference>
<dbReference type="InterPro" id="IPR052537">
    <property type="entry name" value="Extradiol_RC_dioxygenase"/>
</dbReference>
<dbReference type="InterPro" id="IPR029068">
    <property type="entry name" value="Glyas_Bleomycin-R_OHBP_Dase"/>
</dbReference>
<name>A0AAF0YIT5_9STAP</name>
<dbReference type="Gene3D" id="3.10.180.10">
    <property type="entry name" value="2,3-Dihydroxybiphenyl 1,2-Dioxygenase, domain 1"/>
    <property type="match status" value="2"/>
</dbReference>
<dbReference type="KEGG" id="nmy:CJ229_004865"/>
<proteinExistence type="predicted"/>
<dbReference type="PANTHER" id="PTHR36110:SF4">
    <property type="entry name" value="RING-CLEAVING DIOXYGENASE MHQA-RELATED"/>
    <property type="match status" value="1"/>
</dbReference>
<dbReference type="EMBL" id="CP136964">
    <property type="protein sequence ID" value="WOS95440.1"/>
    <property type="molecule type" value="Genomic_DNA"/>
</dbReference>
<sequence length="308" mass="35565">MINQMHHVSAITKDIQYNNHFFTKILGLRRVKKTVNQDDTSMYHLFYADKIGSIGTDMTFFEIKNSQPVRYGTNAITMTIFRVQSIEALQFFEDRFNSFNIRHEGISKYSGKDALKFYDVENQRMMLIVDPVEEDVVPFGNNGEIVEKYRITSIHGVEVTVQYQVAFTETLKLLGGIVDEDFKNQDDTVIKIGDDRIYVKENRSPMIEQQGYGSVHHFAVNVDSLSELKELENLLNDEHYVNSGIVDRHYFTSLYINIPGNIIVELAVHTNGFTVDEPIETLGKKLSLPPFLEENRDFIELYLKDIEV</sequence>
<reference evidence="1 2" key="2">
    <citation type="submission" date="2023-10" db="EMBL/GenBank/DDBJ databases">
        <authorList>
            <person name="Choi B."/>
        </authorList>
    </citation>
    <scope>NUCLEOTIDE SEQUENCE [LARGE SCALE GENOMIC DNA]</scope>
    <source>
        <strain evidence="1 2">UMB0959</strain>
    </source>
</reference>
<organism evidence="1 2">
    <name type="scientific">Nosocomiicoccus massiliensis</name>
    <dbReference type="NCBI Taxonomy" id="1232430"/>
    <lineage>
        <taxon>Bacteria</taxon>
        <taxon>Bacillati</taxon>
        <taxon>Bacillota</taxon>
        <taxon>Bacilli</taxon>
        <taxon>Bacillales</taxon>
        <taxon>Staphylococcaceae</taxon>
        <taxon>Nosocomiicoccus</taxon>
    </lineage>
</organism>
<dbReference type="SUPFAM" id="SSF54593">
    <property type="entry name" value="Glyoxalase/Bleomycin resistance protein/Dihydroxybiphenyl dioxygenase"/>
    <property type="match status" value="1"/>
</dbReference>
<dbReference type="AlphaFoldDB" id="A0AAF0YIT5"/>
<dbReference type="Proteomes" id="UP000243626">
    <property type="component" value="Chromosome"/>
</dbReference>
<accession>A0AAF0YIT5</accession>
<keyword evidence="2" id="KW-1185">Reference proteome</keyword>